<name>A0A9W8NB74_9PEZI</name>
<accession>A0A9W8NB74</accession>
<feature type="region of interest" description="Disordered" evidence="1">
    <location>
        <begin position="35"/>
        <end position="77"/>
    </location>
</feature>
<proteinExistence type="predicted"/>
<dbReference type="AlphaFoldDB" id="A0A9W8NB74"/>
<sequence length="100" mass="10925">MHCSTRDIPKLKFPRDEIIEIIPAAYQNEARRIHIPGLDPNTVPGSPEDIRIPVPDSRGTDTPLSQLPDPAISTPVEAKPPEKVINAAADAVRDKIADED</sequence>
<gene>
    <name evidence="2" type="ORF">NPX13_g6786</name>
</gene>
<keyword evidence="3" id="KW-1185">Reference proteome</keyword>
<organism evidence="2 3">
    <name type="scientific">Xylaria arbuscula</name>
    <dbReference type="NCBI Taxonomy" id="114810"/>
    <lineage>
        <taxon>Eukaryota</taxon>
        <taxon>Fungi</taxon>
        <taxon>Dikarya</taxon>
        <taxon>Ascomycota</taxon>
        <taxon>Pezizomycotina</taxon>
        <taxon>Sordariomycetes</taxon>
        <taxon>Xylariomycetidae</taxon>
        <taxon>Xylariales</taxon>
        <taxon>Xylariaceae</taxon>
        <taxon>Xylaria</taxon>
    </lineage>
</organism>
<protein>
    <submittedName>
        <fullName evidence="2">Uncharacterized protein</fullName>
    </submittedName>
</protein>
<dbReference type="EMBL" id="JANPWZ010001246">
    <property type="protein sequence ID" value="KAJ3567377.1"/>
    <property type="molecule type" value="Genomic_DNA"/>
</dbReference>
<reference evidence="2" key="1">
    <citation type="submission" date="2022-07" db="EMBL/GenBank/DDBJ databases">
        <title>Genome Sequence of Xylaria arbuscula.</title>
        <authorList>
            <person name="Buettner E."/>
        </authorList>
    </citation>
    <scope>NUCLEOTIDE SEQUENCE</scope>
    <source>
        <strain evidence="2">VT107</strain>
    </source>
</reference>
<evidence type="ECO:0000313" key="3">
    <source>
        <dbReference type="Proteomes" id="UP001148614"/>
    </source>
</evidence>
<evidence type="ECO:0000313" key="2">
    <source>
        <dbReference type="EMBL" id="KAJ3567377.1"/>
    </source>
</evidence>
<dbReference type="VEuPathDB" id="FungiDB:F4678DRAFT_438255"/>
<evidence type="ECO:0000256" key="1">
    <source>
        <dbReference type="SAM" id="MobiDB-lite"/>
    </source>
</evidence>
<comment type="caution">
    <text evidence="2">The sequence shown here is derived from an EMBL/GenBank/DDBJ whole genome shotgun (WGS) entry which is preliminary data.</text>
</comment>
<dbReference type="Proteomes" id="UP001148614">
    <property type="component" value="Unassembled WGS sequence"/>
</dbReference>